<evidence type="ECO:0000256" key="1">
    <source>
        <dbReference type="ARBA" id="ARBA00006484"/>
    </source>
</evidence>
<dbReference type="Pfam" id="PF13561">
    <property type="entry name" value="adh_short_C2"/>
    <property type="match status" value="1"/>
</dbReference>
<dbReference type="PRINTS" id="PR00080">
    <property type="entry name" value="SDRFAMILY"/>
</dbReference>
<dbReference type="SUPFAM" id="SSF51735">
    <property type="entry name" value="NAD(P)-binding Rossmann-fold domains"/>
    <property type="match status" value="1"/>
</dbReference>
<dbReference type="InterPro" id="IPR020904">
    <property type="entry name" value="Sc_DH/Rdtase_CS"/>
</dbReference>
<dbReference type="PANTHER" id="PTHR42760">
    <property type="entry name" value="SHORT-CHAIN DEHYDROGENASES/REDUCTASES FAMILY MEMBER"/>
    <property type="match status" value="1"/>
</dbReference>
<evidence type="ECO:0000313" key="3">
    <source>
        <dbReference type="EMBL" id="MBP2017449.1"/>
    </source>
</evidence>
<dbReference type="EMBL" id="JAGGLG010000005">
    <property type="protein sequence ID" value="MBP2017449.1"/>
    <property type="molecule type" value="Genomic_DNA"/>
</dbReference>
<protein>
    <submittedName>
        <fullName evidence="3">NAD(P)-dependent dehydrogenase (Short-subunit alcohol dehydrogenase family)</fullName>
    </submittedName>
</protein>
<organism evidence="3 4">
    <name type="scientific">Symbiobacterium terraclitae</name>
    <dbReference type="NCBI Taxonomy" id="557451"/>
    <lineage>
        <taxon>Bacteria</taxon>
        <taxon>Bacillati</taxon>
        <taxon>Bacillota</taxon>
        <taxon>Clostridia</taxon>
        <taxon>Eubacteriales</taxon>
        <taxon>Symbiobacteriaceae</taxon>
        <taxon>Symbiobacterium</taxon>
    </lineage>
</organism>
<dbReference type="InterPro" id="IPR036291">
    <property type="entry name" value="NAD(P)-bd_dom_sf"/>
</dbReference>
<comment type="similarity">
    <text evidence="1">Belongs to the short-chain dehydrogenases/reductases (SDR) family.</text>
</comment>
<comment type="caution">
    <text evidence="3">The sequence shown here is derived from an EMBL/GenBank/DDBJ whole genome shotgun (WGS) entry which is preliminary data.</text>
</comment>
<evidence type="ECO:0000256" key="2">
    <source>
        <dbReference type="ARBA" id="ARBA00023002"/>
    </source>
</evidence>
<keyword evidence="2" id="KW-0560">Oxidoreductase</keyword>
<dbReference type="PROSITE" id="PS00061">
    <property type="entry name" value="ADH_SHORT"/>
    <property type="match status" value="1"/>
</dbReference>
<dbReference type="Proteomes" id="UP001519289">
    <property type="component" value="Unassembled WGS sequence"/>
</dbReference>
<dbReference type="NCBIfam" id="NF005559">
    <property type="entry name" value="PRK07231.1"/>
    <property type="match status" value="1"/>
</dbReference>
<proteinExistence type="inferred from homology"/>
<keyword evidence="4" id="KW-1185">Reference proteome</keyword>
<sequence>MKGLEGKVALVTGAASGIGRATALLMASEGAAVALVDRSAGGSEVASAIQEAGGRALFLQADLAVADAEAIVREAVGSLGRIDVFFGNAGINPHLGDITETSMDDWDLITTIDLRAQFALCKAVVPHMAAGGGGGSIILNASISGPIWGADHSVPYGAAKAGVVGLVRSLAAQVGPKGIRVNAILPGFIDTPLNWVTDPAVRERIIGRIPLRRAGQPEDVAKAVLFLASDDAAYVTGASLVVDGGFTL</sequence>
<dbReference type="PANTHER" id="PTHR42760:SF133">
    <property type="entry name" value="3-OXOACYL-[ACYL-CARRIER-PROTEIN] REDUCTASE"/>
    <property type="match status" value="1"/>
</dbReference>
<dbReference type="Gene3D" id="3.40.50.720">
    <property type="entry name" value="NAD(P)-binding Rossmann-like Domain"/>
    <property type="match status" value="1"/>
</dbReference>
<evidence type="ECO:0000313" key="4">
    <source>
        <dbReference type="Proteomes" id="UP001519289"/>
    </source>
</evidence>
<dbReference type="InterPro" id="IPR002347">
    <property type="entry name" value="SDR_fam"/>
</dbReference>
<reference evidence="3 4" key="1">
    <citation type="submission" date="2021-03" db="EMBL/GenBank/DDBJ databases">
        <title>Genomic Encyclopedia of Type Strains, Phase IV (KMG-IV): sequencing the most valuable type-strain genomes for metagenomic binning, comparative biology and taxonomic classification.</title>
        <authorList>
            <person name="Goeker M."/>
        </authorList>
    </citation>
    <scope>NUCLEOTIDE SEQUENCE [LARGE SCALE GENOMIC DNA]</scope>
    <source>
        <strain evidence="3 4">DSM 27138</strain>
    </source>
</reference>
<dbReference type="PRINTS" id="PR00081">
    <property type="entry name" value="GDHRDH"/>
</dbReference>
<dbReference type="RefSeq" id="WP_209465596.1">
    <property type="nucleotide sequence ID" value="NZ_JAGGLG010000005.1"/>
</dbReference>
<accession>A0ABS4JSJ3</accession>
<gene>
    <name evidence="3" type="ORF">J2Z79_000832</name>
</gene>
<name>A0ABS4JSJ3_9FIRM</name>